<dbReference type="Gene3D" id="2.60.120.10">
    <property type="entry name" value="Jelly Rolls"/>
    <property type="match status" value="1"/>
</dbReference>
<dbReference type="SUPFAM" id="SSF51182">
    <property type="entry name" value="RmlC-like cupins"/>
    <property type="match status" value="1"/>
</dbReference>
<feature type="region of interest" description="Disordered" evidence="1">
    <location>
        <begin position="1"/>
        <end position="20"/>
    </location>
</feature>
<evidence type="ECO:0000313" key="3">
    <source>
        <dbReference type="EMBL" id="MDR6206527.1"/>
    </source>
</evidence>
<dbReference type="InterPro" id="IPR047121">
    <property type="entry name" value="YjiB-like"/>
</dbReference>
<feature type="domain" description="Cupin type-1" evidence="2">
    <location>
        <begin position="91"/>
        <end position="141"/>
    </location>
</feature>
<dbReference type="PIRSF" id="PIRSF019307">
    <property type="entry name" value="UCP019307"/>
    <property type="match status" value="1"/>
</dbReference>
<dbReference type="CDD" id="cd02219">
    <property type="entry name" value="cupin_YjlB-like"/>
    <property type="match status" value="1"/>
</dbReference>
<gene>
    <name evidence="3" type="ORF">QF025_005247</name>
</gene>
<dbReference type="InterPro" id="IPR014710">
    <property type="entry name" value="RmlC-like_jellyroll"/>
</dbReference>
<dbReference type="RefSeq" id="WP_310033808.1">
    <property type="nucleotide sequence ID" value="NZ_JAVIZN010000002.1"/>
</dbReference>
<dbReference type="PANTHER" id="PTHR36448">
    <property type="entry name" value="BLR7373 PROTEIN"/>
    <property type="match status" value="1"/>
</dbReference>
<dbReference type="InterPro" id="IPR014500">
    <property type="entry name" value="UCP019307_cupin"/>
</dbReference>
<sequence>MDRNPHGSSHINSPEGSHQDSIHAFDAAQTEYEAFILEPHDWVPNNRKLPVVIYRQAVDPAIGDLAAAFEVLFGRNQWPPQWRDGIFDYHHFHSTAHEVLGVSEGSAEVIVGGPGGKVVSISAGDVLLLPAGTGHCLQSFEGHFRVVAGYPAGQQWDIRRDPLTPQELAAMHALPFPPMDPVDGKHGPLCEHWLGAAECR</sequence>
<evidence type="ECO:0000313" key="4">
    <source>
        <dbReference type="Proteomes" id="UP001245184"/>
    </source>
</evidence>
<comment type="caution">
    <text evidence="3">The sequence shown here is derived from an EMBL/GenBank/DDBJ whole genome shotgun (WGS) entry which is preliminary data.</text>
</comment>
<dbReference type="Pfam" id="PF00190">
    <property type="entry name" value="Cupin_1"/>
    <property type="match status" value="1"/>
</dbReference>
<accession>A0ABD5CRN8</accession>
<dbReference type="EMBL" id="JAVIZN010000002">
    <property type="protein sequence ID" value="MDR6206527.1"/>
    <property type="molecule type" value="Genomic_DNA"/>
</dbReference>
<proteinExistence type="predicted"/>
<evidence type="ECO:0000259" key="2">
    <source>
        <dbReference type="Pfam" id="PF00190"/>
    </source>
</evidence>
<protein>
    <submittedName>
        <fullName evidence="3">Uncharacterized protein YjlB</fullName>
    </submittedName>
</protein>
<dbReference type="Proteomes" id="UP001245184">
    <property type="component" value="Unassembled WGS sequence"/>
</dbReference>
<dbReference type="InterPro" id="IPR006045">
    <property type="entry name" value="Cupin_1"/>
</dbReference>
<dbReference type="InterPro" id="IPR011051">
    <property type="entry name" value="RmlC_Cupin_sf"/>
</dbReference>
<organism evidence="3 4">
    <name type="scientific">Paraburkholderia graminis</name>
    <dbReference type="NCBI Taxonomy" id="60548"/>
    <lineage>
        <taxon>Bacteria</taxon>
        <taxon>Pseudomonadati</taxon>
        <taxon>Pseudomonadota</taxon>
        <taxon>Betaproteobacteria</taxon>
        <taxon>Burkholderiales</taxon>
        <taxon>Burkholderiaceae</taxon>
        <taxon>Paraburkholderia</taxon>
    </lineage>
</organism>
<feature type="compositionally biased region" description="Polar residues" evidence="1">
    <location>
        <begin position="1"/>
        <end position="16"/>
    </location>
</feature>
<evidence type="ECO:0000256" key="1">
    <source>
        <dbReference type="SAM" id="MobiDB-lite"/>
    </source>
</evidence>
<dbReference type="AlphaFoldDB" id="A0ABD5CRN8"/>
<dbReference type="PANTHER" id="PTHR36448:SF2">
    <property type="entry name" value="CUPIN TYPE-1 DOMAIN-CONTAINING PROTEIN"/>
    <property type="match status" value="1"/>
</dbReference>
<reference evidence="3 4" key="1">
    <citation type="submission" date="2023-08" db="EMBL/GenBank/DDBJ databases">
        <title>Genome sequencing of plant associated microbes to promote plant fitness in Sorghum bicolor and Oryza sativa.</title>
        <authorList>
            <person name="Coleman-Derr D."/>
        </authorList>
    </citation>
    <scope>NUCLEOTIDE SEQUENCE [LARGE SCALE GENOMIC DNA]</scope>
    <source>
        <strain evidence="3 4">SLBN-33</strain>
    </source>
</reference>
<name>A0ABD5CRN8_9BURK</name>